<geneLocation type="mitochondrion" evidence="3"/>
<dbReference type="AlphaFoldDB" id="A0A101M3F9"/>
<name>A0A101M3F9_PICGL</name>
<reference evidence="3" key="1">
    <citation type="journal article" date="2015" name="Genome Biol. Evol.">
        <title>Organellar Genomes of White Spruce (Picea glauca): Assembly and Annotation.</title>
        <authorList>
            <person name="Jackman S.D."/>
            <person name="Warren R.L."/>
            <person name="Gibb E.A."/>
            <person name="Vandervalk B.P."/>
            <person name="Mohamadi H."/>
            <person name="Chu J."/>
            <person name="Raymond A."/>
            <person name="Pleasance S."/>
            <person name="Coope R."/>
            <person name="Wildung M.R."/>
            <person name="Ritland C.E."/>
            <person name="Bousquet J."/>
            <person name="Jones S.J."/>
            <person name="Bohlmann J."/>
            <person name="Birol I."/>
        </authorList>
    </citation>
    <scope>NUCLEOTIDE SEQUENCE [LARGE SCALE GENOMIC DNA]</scope>
    <source>
        <tissue evidence="3">Flushing bud</tissue>
    </source>
</reference>
<feature type="transmembrane region" description="Helical" evidence="1">
    <location>
        <begin position="12"/>
        <end position="32"/>
    </location>
</feature>
<organism evidence="3">
    <name type="scientific">Picea glauca</name>
    <name type="common">White spruce</name>
    <name type="synonym">Pinus glauca</name>
    <dbReference type="NCBI Taxonomy" id="3330"/>
    <lineage>
        <taxon>Eukaryota</taxon>
        <taxon>Viridiplantae</taxon>
        <taxon>Streptophyta</taxon>
        <taxon>Embryophyta</taxon>
        <taxon>Tracheophyta</taxon>
        <taxon>Spermatophyta</taxon>
        <taxon>Pinopsida</taxon>
        <taxon>Pinidae</taxon>
        <taxon>Conifers I</taxon>
        <taxon>Pinales</taxon>
        <taxon>Pinaceae</taxon>
        <taxon>Picea</taxon>
    </lineage>
</organism>
<keyword evidence="1" id="KW-1133">Transmembrane helix</keyword>
<accession>A0A101M3F9</accession>
<protein>
    <submittedName>
        <fullName evidence="3">Uncharacterized protein</fullName>
    </submittedName>
</protein>
<keyword evidence="1" id="KW-0472">Membrane</keyword>
<comment type="caution">
    <text evidence="3">The sequence shown here is derived from an EMBL/GenBank/DDBJ whole genome shotgun (WGS) entry which is preliminary data.</text>
</comment>
<keyword evidence="1" id="KW-0812">Transmembrane</keyword>
<dbReference type="EMBL" id="LKAM01000001">
    <property type="protein sequence ID" value="KUM50248.1"/>
    <property type="molecule type" value="Genomic_DNA"/>
</dbReference>
<dbReference type="EMBL" id="LKAM01000001">
    <property type="protein sequence ID" value="KUM50249.1"/>
    <property type="molecule type" value="Genomic_DNA"/>
</dbReference>
<sequence>MELEQILNIYREVLLLGSCPSVMPMLFAWLYIDIYAYWAWCELVQ</sequence>
<proteinExistence type="predicted"/>
<gene>
    <name evidence="2" type="ORF">ABT39_MTgene91</name>
    <name evidence="3" type="ORF">ABT39_MTgene92</name>
</gene>
<evidence type="ECO:0000256" key="1">
    <source>
        <dbReference type="SAM" id="Phobius"/>
    </source>
</evidence>
<evidence type="ECO:0000313" key="3">
    <source>
        <dbReference type="EMBL" id="KUM50249.1"/>
    </source>
</evidence>
<evidence type="ECO:0000313" key="2">
    <source>
        <dbReference type="EMBL" id="KUM50248.1"/>
    </source>
</evidence>
<keyword evidence="3" id="KW-0496">Mitochondrion</keyword>